<dbReference type="EMBL" id="JACBZR010000001">
    <property type="protein sequence ID" value="NYI76416.1"/>
    <property type="molecule type" value="Genomic_DNA"/>
</dbReference>
<accession>A0A7Z0IR26</accession>
<dbReference type="GO" id="GO:0006631">
    <property type="term" value="P:fatty acid metabolic process"/>
    <property type="evidence" value="ECO:0007669"/>
    <property type="project" value="TreeGrafter"/>
</dbReference>
<dbReference type="InterPro" id="IPR014940">
    <property type="entry name" value="BAAT_C"/>
</dbReference>
<evidence type="ECO:0000259" key="1">
    <source>
        <dbReference type="Pfam" id="PF08840"/>
    </source>
</evidence>
<name>A0A7Z0IR26_9ACTN</name>
<dbReference type="Gene3D" id="3.40.50.1820">
    <property type="entry name" value="alpha/beta hydrolase"/>
    <property type="match status" value="1"/>
</dbReference>
<dbReference type="GO" id="GO:0006637">
    <property type="term" value="P:acyl-CoA metabolic process"/>
    <property type="evidence" value="ECO:0007669"/>
    <property type="project" value="TreeGrafter"/>
</dbReference>
<sequence>MPNVRETALTGSEGVLLEPEGATTGVLVLSGSSGRIETDRCRLLASHGVAAASIRYFGGPGQPGEARLMPLETFDDVLAELHSRYQRLVVLGTSWGAQAALLLGTLHPEIDAVVGISPTYVSWAGLSDERPQRSSWTLRGEQVPFVPFDDEAIEEAVEEAVEGADGELPSFCEAYLSALERYADRVPAATIPVERIAGEVVLVAGGGDALWPSVLFAEAVRRRRTAHDLETIVVTHPDAGHRVVLPGEPALALSQRLDWGGSEEADRELGLLAWPEIAAVL</sequence>
<proteinExistence type="predicted"/>
<organism evidence="2 3">
    <name type="scientific">Nocardioides panzhihuensis</name>
    <dbReference type="NCBI Taxonomy" id="860243"/>
    <lineage>
        <taxon>Bacteria</taxon>
        <taxon>Bacillati</taxon>
        <taxon>Actinomycetota</taxon>
        <taxon>Actinomycetes</taxon>
        <taxon>Propionibacteriales</taxon>
        <taxon>Nocardioidaceae</taxon>
        <taxon>Nocardioides</taxon>
    </lineage>
</organism>
<comment type="caution">
    <text evidence="2">The sequence shown here is derived from an EMBL/GenBank/DDBJ whole genome shotgun (WGS) entry which is preliminary data.</text>
</comment>
<evidence type="ECO:0000313" key="2">
    <source>
        <dbReference type="EMBL" id="NYI76416.1"/>
    </source>
</evidence>
<feature type="domain" description="BAAT/Acyl-CoA thioester hydrolase C-terminal" evidence="1">
    <location>
        <begin position="87"/>
        <end position="277"/>
    </location>
</feature>
<evidence type="ECO:0000313" key="3">
    <source>
        <dbReference type="Proteomes" id="UP000564496"/>
    </source>
</evidence>
<dbReference type="Pfam" id="PF08840">
    <property type="entry name" value="BAAT_C"/>
    <property type="match status" value="1"/>
</dbReference>
<dbReference type="PANTHER" id="PTHR10824:SF4">
    <property type="entry name" value="ACYL-COENZYME A THIOESTERASE 1-LIKE"/>
    <property type="match status" value="1"/>
</dbReference>
<dbReference type="GO" id="GO:0047617">
    <property type="term" value="F:fatty acyl-CoA hydrolase activity"/>
    <property type="evidence" value="ECO:0007669"/>
    <property type="project" value="TreeGrafter"/>
</dbReference>
<dbReference type="PANTHER" id="PTHR10824">
    <property type="entry name" value="ACYL-COENZYME A THIOESTERASE-RELATED"/>
    <property type="match status" value="1"/>
</dbReference>
<dbReference type="InterPro" id="IPR029058">
    <property type="entry name" value="AB_hydrolase_fold"/>
</dbReference>
<dbReference type="SUPFAM" id="SSF53474">
    <property type="entry name" value="alpha/beta-Hydrolases"/>
    <property type="match status" value="1"/>
</dbReference>
<dbReference type="AlphaFoldDB" id="A0A7Z0IR26"/>
<gene>
    <name evidence="2" type="ORF">BJ988_001064</name>
</gene>
<dbReference type="Proteomes" id="UP000564496">
    <property type="component" value="Unassembled WGS sequence"/>
</dbReference>
<keyword evidence="3" id="KW-1185">Reference proteome</keyword>
<dbReference type="RefSeq" id="WP_179657062.1">
    <property type="nucleotide sequence ID" value="NZ_JACBZR010000001.1"/>
</dbReference>
<reference evidence="2 3" key="1">
    <citation type="submission" date="2020-07" db="EMBL/GenBank/DDBJ databases">
        <title>Sequencing the genomes of 1000 actinobacteria strains.</title>
        <authorList>
            <person name="Klenk H.-P."/>
        </authorList>
    </citation>
    <scope>NUCLEOTIDE SEQUENCE [LARGE SCALE GENOMIC DNA]</scope>
    <source>
        <strain evidence="2 3">DSM 26487</strain>
    </source>
</reference>
<protein>
    <recommendedName>
        <fullName evidence="1">BAAT/Acyl-CoA thioester hydrolase C-terminal domain-containing protein</fullName>
    </recommendedName>
</protein>